<dbReference type="Proteomes" id="UP001642464">
    <property type="component" value="Unassembled WGS sequence"/>
</dbReference>
<proteinExistence type="predicted"/>
<protein>
    <submittedName>
        <fullName evidence="2">Uncharacterized protein</fullName>
    </submittedName>
</protein>
<evidence type="ECO:0000313" key="2">
    <source>
        <dbReference type="EMBL" id="CAK9064733.1"/>
    </source>
</evidence>
<gene>
    <name evidence="2" type="ORF">SCF082_LOCUS33278</name>
</gene>
<feature type="compositionally biased region" description="Low complexity" evidence="1">
    <location>
        <begin position="230"/>
        <end position="248"/>
    </location>
</feature>
<organism evidence="2 3">
    <name type="scientific">Durusdinium trenchii</name>
    <dbReference type="NCBI Taxonomy" id="1381693"/>
    <lineage>
        <taxon>Eukaryota</taxon>
        <taxon>Sar</taxon>
        <taxon>Alveolata</taxon>
        <taxon>Dinophyceae</taxon>
        <taxon>Suessiales</taxon>
        <taxon>Symbiodiniaceae</taxon>
        <taxon>Durusdinium</taxon>
    </lineage>
</organism>
<comment type="caution">
    <text evidence="2">The sequence shown here is derived from an EMBL/GenBank/DDBJ whole genome shotgun (WGS) entry which is preliminary data.</text>
</comment>
<name>A0ABP0NMN7_9DINO</name>
<evidence type="ECO:0000256" key="1">
    <source>
        <dbReference type="SAM" id="MobiDB-lite"/>
    </source>
</evidence>
<feature type="region of interest" description="Disordered" evidence="1">
    <location>
        <begin position="1074"/>
        <end position="1098"/>
    </location>
</feature>
<evidence type="ECO:0000313" key="3">
    <source>
        <dbReference type="Proteomes" id="UP001642464"/>
    </source>
</evidence>
<sequence length="1243" mass="137632">MVQRWVPAVLANFPGDEAKLREQIEGLLHASYSLSAEGVSHDLTTGYALSNKRGQYAAWVMLKTVLLCDNIKDAKRLRDTLLHAGTLCFPSLASHLSSIIGSERQQQEIALQRQESSQFIQNNFEEHIFPVAGLGKAALSLRMKIYALLHQIKLEVESMEEFREFLSATVSITTDQGTEAGFAELPSLDLSPFQPPTDDISIECCDDEAGPLPIHVEFDDGEDLVHEGPARPGVQPAAEAAAPSRAGSNLPPDGSLWPFTLSVAGMCHICRNACEELCTQLPCWDSLVEQLRPVASFLHNRPARQRYVEKCLRENVEMNKSFRAQLEEGNFHSLYTARWRRQRDYMLGSGLLDLEAEAHLLSCPMKGARAPEMASGDHDYLLADLLEQSCRAMLESLPVLLTDRDLLMRDWMVGKSTLQAEITQKTAFWKIIPHKLAGLLCPDVAKAAAVAESCIAQFDSSPLEWQHRLSKLFLLPRLRAGVEALRSGGVLFDQALEFKLSVLRFAGISVVERSVESKHAQAQRFVTRARRFSGASVSLNLRLPEITRRLQRDSAMFSDLTKLLRFHEFHSMRDLHSLLHLLGLSGHPAVKDIPGQVHQKTAVLVTYHLDAQSQLRLPEVCAQVIRLDAAERKKRLQEAKATASKLGHAALPAASAEDVLRALTLRAHGQAMPTIMGLKDSTFFSLPGKPLDNTEALGPLSHFQGTLKVPVQTSAPALLGPAPALGRAALEDGPDSDVDLGIGDAEGGEEVDAARADPVVTPNVKQFKASHQIVQVYWQIERTERWNSKREVLLSLDPVNTGGPDLQSFCFDVGKTDDDVVLADWCCWDVCAHHEFVLLDFLDLQRLPGQDLCELAPLDSLHESMEVIERMVNAQAFANTDNFYAIGSRGSSSLDDAQRAYLDNLKDRGFVTTMENEDDEPLLWQFTEAGGKRVRPCLVLKNKRSVSHARPRPADKHDWTLFEMISFLEGQSWTLVRERQRLSADRVLDLAMALRGGPCEDKRFFDKTMSKNYLLALVHLEELQQVGVTQILHGQPASYYARFFDTKGLPRFPPVRDQLPDNVIMDLDLELEEADRKIPPRPKRARRAQPDGAPVPPSSLQAILAPPSALAMSPSQPEAATVEEAAPADSQTFIEPVSEDVIHLEMLLDDGFDAPLLGGAADVPEEANSQPREGLSSQDLPVPVGELGETVEENSIAAASSQRPEHRHPRAAASDVIGFWYDDPTTQLSHKFTFKSATTSWQV</sequence>
<feature type="region of interest" description="Disordered" evidence="1">
    <location>
        <begin position="223"/>
        <end position="249"/>
    </location>
</feature>
<keyword evidence="3" id="KW-1185">Reference proteome</keyword>
<feature type="region of interest" description="Disordered" evidence="1">
    <location>
        <begin position="1157"/>
        <end position="1183"/>
    </location>
</feature>
<dbReference type="EMBL" id="CAXAMM010029446">
    <property type="protein sequence ID" value="CAK9064733.1"/>
    <property type="molecule type" value="Genomic_DNA"/>
</dbReference>
<reference evidence="2 3" key="1">
    <citation type="submission" date="2024-02" db="EMBL/GenBank/DDBJ databases">
        <authorList>
            <person name="Chen Y."/>
            <person name="Shah S."/>
            <person name="Dougan E. K."/>
            <person name="Thang M."/>
            <person name="Chan C."/>
        </authorList>
    </citation>
    <scope>NUCLEOTIDE SEQUENCE [LARGE SCALE GENOMIC DNA]</scope>
</reference>
<accession>A0ABP0NMN7</accession>
<feature type="compositionally biased region" description="Polar residues" evidence="1">
    <location>
        <begin position="1167"/>
        <end position="1179"/>
    </location>
</feature>